<name>A0A673UEY6_SURSU</name>
<keyword evidence="4" id="KW-1185">Reference proteome</keyword>
<dbReference type="PROSITE" id="PS50235">
    <property type="entry name" value="USP_3"/>
    <property type="match status" value="1"/>
</dbReference>
<dbReference type="InterPro" id="IPR018200">
    <property type="entry name" value="USP_CS"/>
</dbReference>
<dbReference type="SUPFAM" id="SSF54001">
    <property type="entry name" value="Cysteine proteinases"/>
    <property type="match status" value="1"/>
</dbReference>
<dbReference type="InterPro" id="IPR050164">
    <property type="entry name" value="Peptidase_C19"/>
</dbReference>
<dbReference type="PROSITE" id="PS00972">
    <property type="entry name" value="USP_1"/>
    <property type="match status" value="1"/>
</dbReference>
<sequence length="183" mass="20552">MEVTFPHIRQEFRFDVLPRLKSSCTNRGGAEGHTGPTLPEKPSPSLQILHNMPNGLAPASTRLTPTKKPVSWRGPSAVGAGLQNMGNTCYMNAALQCLTYTPPLSSYMLSQAHSRFCGKQTFCMLCALQAHMSRALCHPREVIWPPLKLFAAFHTHRQEDAHEFLMFILDAMHQACWHEDRPL</sequence>
<dbReference type="GO" id="GO:0016579">
    <property type="term" value="P:protein deubiquitination"/>
    <property type="evidence" value="ECO:0007669"/>
    <property type="project" value="InterPro"/>
</dbReference>
<dbReference type="InterPro" id="IPR038765">
    <property type="entry name" value="Papain-like_cys_pep_sf"/>
</dbReference>
<dbReference type="GO" id="GO:0005634">
    <property type="term" value="C:nucleus"/>
    <property type="evidence" value="ECO:0007669"/>
    <property type="project" value="TreeGrafter"/>
</dbReference>
<evidence type="ECO:0000259" key="2">
    <source>
        <dbReference type="PROSITE" id="PS50235"/>
    </source>
</evidence>
<dbReference type="AlphaFoldDB" id="A0A673UEY6"/>
<accession>A0A673UEY6</accession>
<dbReference type="GO" id="GO:0042981">
    <property type="term" value="P:regulation of apoptotic process"/>
    <property type="evidence" value="ECO:0007669"/>
    <property type="project" value="TreeGrafter"/>
</dbReference>
<protein>
    <recommendedName>
        <fullName evidence="2">USP domain-containing protein</fullName>
    </recommendedName>
</protein>
<dbReference type="OMA" id="CIMETHV"/>
<evidence type="ECO:0000256" key="1">
    <source>
        <dbReference type="SAM" id="MobiDB-lite"/>
    </source>
</evidence>
<evidence type="ECO:0000313" key="3">
    <source>
        <dbReference type="Ensembl" id="ENSSSUP00005024103.1"/>
    </source>
</evidence>
<dbReference type="PANTHER" id="PTHR24006:SF651">
    <property type="entry name" value="INACTIVE UBIQUITIN CARBOXYL-TERMINAL HYDROLASE 17-LIKE PROTEIN 4-RELATED"/>
    <property type="match status" value="1"/>
</dbReference>
<organism evidence="3 4">
    <name type="scientific">Suricata suricatta</name>
    <name type="common">Meerkat</name>
    <dbReference type="NCBI Taxonomy" id="37032"/>
    <lineage>
        <taxon>Eukaryota</taxon>
        <taxon>Metazoa</taxon>
        <taxon>Chordata</taxon>
        <taxon>Craniata</taxon>
        <taxon>Vertebrata</taxon>
        <taxon>Euteleostomi</taxon>
        <taxon>Mammalia</taxon>
        <taxon>Eutheria</taxon>
        <taxon>Laurasiatheria</taxon>
        <taxon>Carnivora</taxon>
        <taxon>Feliformia</taxon>
        <taxon>Herpestidae</taxon>
        <taxon>Suricata</taxon>
    </lineage>
</organism>
<dbReference type="GO" id="GO:0004843">
    <property type="term" value="F:cysteine-type deubiquitinase activity"/>
    <property type="evidence" value="ECO:0007669"/>
    <property type="project" value="InterPro"/>
</dbReference>
<evidence type="ECO:0000313" key="4">
    <source>
        <dbReference type="Proteomes" id="UP000472268"/>
    </source>
</evidence>
<reference evidence="3" key="2">
    <citation type="submission" date="2025-09" db="UniProtKB">
        <authorList>
            <consortium name="Ensembl"/>
        </authorList>
    </citation>
    <scope>IDENTIFICATION</scope>
</reference>
<feature type="region of interest" description="Disordered" evidence="1">
    <location>
        <begin position="25"/>
        <end position="45"/>
    </location>
</feature>
<dbReference type="InterPro" id="IPR028889">
    <property type="entry name" value="USP"/>
</dbReference>
<reference evidence="3" key="1">
    <citation type="submission" date="2025-08" db="UniProtKB">
        <authorList>
            <consortium name="Ensembl"/>
        </authorList>
    </citation>
    <scope>IDENTIFICATION</scope>
</reference>
<dbReference type="Pfam" id="PF00443">
    <property type="entry name" value="UCH"/>
    <property type="match status" value="1"/>
</dbReference>
<proteinExistence type="predicted"/>
<dbReference type="Ensembl" id="ENSSSUT00005027601.1">
    <property type="protein sequence ID" value="ENSSSUP00005024103.1"/>
    <property type="gene ID" value="ENSSSUG00005015711.1"/>
</dbReference>
<dbReference type="PANTHER" id="PTHR24006">
    <property type="entry name" value="UBIQUITIN CARBOXYL-TERMINAL HYDROLASE"/>
    <property type="match status" value="1"/>
</dbReference>
<dbReference type="InterPro" id="IPR001394">
    <property type="entry name" value="Peptidase_C19_UCH"/>
</dbReference>
<dbReference type="Gene3D" id="3.90.70.10">
    <property type="entry name" value="Cysteine proteinases"/>
    <property type="match status" value="1"/>
</dbReference>
<dbReference type="Proteomes" id="UP000472268">
    <property type="component" value="Unplaced"/>
</dbReference>
<dbReference type="FunFam" id="3.90.70.10:FF:000119">
    <property type="entry name" value="Ubiquitin specific peptidase 36"/>
    <property type="match status" value="1"/>
</dbReference>
<feature type="domain" description="USP" evidence="2">
    <location>
        <begin position="80"/>
        <end position="183"/>
    </location>
</feature>
<dbReference type="GO" id="GO:0005829">
    <property type="term" value="C:cytosol"/>
    <property type="evidence" value="ECO:0007669"/>
    <property type="project" value="TreeGrafter"/>
</dbReference>